<dbReference type="AlphaFoldDB" id="A0A5A7QC72"/>
<keyword evidence="2" id="KW-0489">Methyltransferase</keyword>
<keyword evidence="2" id="KW-0808">Transferase</keyword>
<reference evidence="3" key="1">
    <citation type="journal article" date="2019" name="Curr. Biol.">
        <title>Genome Sequence of Striga asiatica Provides Insight into the Evolution of Plant Parasitism.</title>
        <authorList>
            <person name="Yoshida S."/>
            <person name="Kim S."/>
            <person name="Wafula E.K."/>
            <person name="Tanskanen J."/>
            <person name="Kim Y.M."/>
            <person name="Honaas L."/>
            <person name="Yang Z."/>
            <person name="Spallek T."/>
            <person name="Conn C.E."/>
            <person name="Ichihashi Y."/>
            <person name="Cheong K."/>
            <person name="Cui S."/>
            <person name="Der J.P."/>
            <person name="Gundlach H."/>
            <person name="Jiao Y."/>
            <person name="Hori C."/>
            <person name="Ishida J.K."/>
            <person name="Kasahara H."/>
            <person name="Kiba T."/>
            <person name="Kim M.S."/>
            <person name="Koo N."/>
            <person name="Laohavisit A."/>
            <person name="Lee Y.H."/>
            <person name="Lumba S."/>
            <person name="McCourt P."/>
            <person name="Mortimer J.C."/>
            <person name="Mutuku J.M."/>
            <person name="Nomura T."/>
            <person name="Sasaki-Sekimoto Y."/>
            <person name="Seto Y."/>
            <person name="Wang Y."/>
            <person name="Wakatake T."/>
            <person name="Sakakibara H."/>
            <person name="Demura T."/>
            <person name="Yamaguchi S."/>
            <person name="Yoneyama K."/>
            <person name="Manabe R.I."/>
            <person name="Nelson D.C."/>
            <person name="Schulman A.H."/>
            <person name="Timko M.P."/>
            <person name="dePamphilis C.W."/>
            <person name="Choi D."/>
            <person name="Shirasu K."/>
        </authorList>
    </citation>
    <scope>NUCLEOTIDE SEQUENCE [LARGE SCALE GENOMIC DNA]</scope>
    <source>
        <strain evidence="3">cv. UVA1</strain>
    </source>
</reference>
<accession>A0A5A7QC72</accession>
<evidence type="ECO:0000256" key="1">
    <source>
        <dbReference type="SAM" id="MobiDB-lite"/>
    </source>
</evidence>
<dbReference type="Proteomes" id="UP000325081">
    <property type="component" value="Unassembled WGS sequence"/>
</dbReference>
<feature type="region of interest" description="Disordered" evidence="1">
    <location>
        <begin position="99"/>
        <end position="118"/>
    </location>
</feature>
<dbReference type="GO" id="GO:0008168">
    <property type="term" value="F:methyltransferase activity"/>
    <property type="evidence" value="ECO:0007669"/>
    <property type="project" value="UniProtKB-KW"/>
</dbReference>
<comment type="caution">
    <text evidence="2">The sequence shown here is derived from an EMBL/GenBank/DDBJ whole genome shotgun (WGS) entry which is preliminary data.</text>
</comment>
<evidence type="ECO:0000313" key="3">
    <source>
        <dbReference type="Proteomes" id="UP000325081"/>
    </source>
</evidence>
<proteinExistence type="predicted"/>
<name>A0A5A7QC72_STRAF</name>
<keyword evidence="3" id="KW-1185">Reference proteome</keyword>
<sequence length="176" mass="19056">MSYILLVQKRLSDKVFKKLDKPHCANLRRRRQQRKVQVHIQANRSHDVISAAVGGRDAAGAAPVFRATSGPAFAAGAASFSDHPVVMLAHVAAQRLTGRENPLAKNAPAETAAAEESRASETGLLRWPVLCPPRAWNDRKVLPQWPHAYGKSFPAASRPVVVGASSARRTRQEAAA</sequence>
<evidence type="ECO:0000313" key="2">
    <source>
        <dbReference type="EMBL" id="GER42875.1"/>
    </source>
</evidence>
<dbReference type="GO" id="GO:0032259">
    <property type="term" value="P:methylation"/>
    <property type="evidence" value="ECO:0007669"/>
    <property type="project" value="UniProtKB-KW"/>
</dbReference>
<dbReference type="EMBL" id="BKCP01006482">
    <property type="protein sequence ID" value="GER42875.1"/>
    <property type="molecule type" value="Genomic_DNA"/>
</dbReference>
<gene>
    <name evidence="2" type="ORF">STAS_19696</name>
</gene>
<organism evidence="2 3">
    <name type="scientific">Striga asiatica</name>
    <name type="common">Asiatic witchweed</name>
    <name type="synonym">Buchnera asiatica</name>
    <dbReference type="NCBI Taxonomy" id="4170"/>
    <lineage>
        <taxon>Eukaryota</taxon>
        <taxon>Viridiplantae</taxon>
        <taxon>Streptophyta</taxon>
        <taxon>Embryophyta</taxon>
        <taxon>Tracheophyta</taxon>
        <taxon>Spermatophyta</taxon>
        <taxon>Magnoliopsida</taxon>
        <taxon>eudicotyledons</taxon>
        <taxon>Gunneridae</taxon>
        <taxon>Pentapetalae</taxon>
        <taxon>asterids</taxon>
        <taxon>lamiids</taxon>
        <taxon>Lamiales</taxon>
        <taxon>Orobanchaceae</taxon>
        <taxon>Buchnereae</taxon>
        <taxon>Striga</taxon>
    </lineage>
</organism>
<protein>
    <submittedName>
        <fullName evidence="2">tRNA (Guanine-N(1)-)-methyltransferase</fullName>
    </submittedName>
</protein>